<feature type="compositionally biased region" description="Polar residues" evidence="2">
    <location>
        <begin position="83"/>
        <end position="100"/>
    </location>
</feature>
<dbReference type="Gene3D" id="2.60.40.10">
    <property type="entry name" value="Immunoglobulins"/>
    <property type="match status" value="2"/>
</dbReference>
<dbReference type="InterPro" id="IPR018003">
    <property type="entry name" value="Insecticidal_toxin/plasmid_vir"/>
</dbReference>
<evidence type="ECO:0000313" key="3">
    <source>
        <dbReference type="EMBL" id="CDG97372.1"/>
    </source>
</evidence>
<organism evidence="3 4">
    <name type="scientific">Xenorhabdus bovienii str. puntauvense</name>
    <dbReference type="NCBI Taxonomy" id="1398201"/>
    <lineage>
        <taxon>Bacteria</taxon>
        <taxon>Pseudomonadati</taxon>
        <taxon>Pseudomonadota</taxon>
        <taxon>Gammaproteobacteria</taxon>
        <taxon>Enterobacterales</taxon>
        <taxon>Morganellaceae</taxon>
        <taxon>Xenorhabdus</taxon>
    </lineage>
</organism>
<evidence type="ECO:0000313" key="4">
    <source>
        <dbReference type="Proteomes" id="UP000028511"/>
    </source>
</evidence>
<dbReference type="Proteomes" id="UP000028511">
    <property type="component" value="Unassembled WGS sequence"/>
</dbReference>
<protein>
    <recommendedName>
        <fullName evidence="5">Big-1 domain-containing protein</fullName>
    </recommendedName>
</protein>
<dbReference type="Pfam" id="PF03538">
    <property type="entry name" value="VRP1"/>
    <property type="match status" value="1"/>
</dbReference>
<dbReference type="SUPFAM" id="SSF49373">
    <property type="entry name" value="Invasin/intimin cell-adhesion fragments"/>
    <property type="match status" value="3"/>
</dbReference>
<dbReference type="InterPro" id="IPR008964">
    <property type="entry name" value="Invasin/intimin_cell_adhesion"/>
</dbReference>
<evidence type="ECO:0008006" key="5">
    <source>
        <dbReference type="Google" id="ProtNLM"/>
    </source>
</evidence>
<proteinExistence type="predicted"/>
<keyword evidence="1" id="KW-0843">Virulence</keyword>
<accession>A0A077NFZ0</accession>
<name>A0A077NFZ0_XENBV</name>
<dbReference type="HOGENOM" id="CLU_003628_0_0_6"/>
<reference evidence="3" key="1">
    <citation type="submission" date="2013-07" db="EMBL/GenBank/DDBJ databases">
        <title>Sub-species coevolution in mutualistic symbiosis.</title>
        <authorList>
            <person name="Murfin K."/>
            <person name="Klassen J."/>
            <person name="Lee M."/>
            <person name="Forst S."/>
            <person name="Stock P."/>
            <person name="Goodrich-Blair H."/>
        </authorList>
    </citation>
    <scope>NUCLEOTIDE SEQUENCE [LARGE SCALE GENOMIC DNA]</scope>
    <source>
        <strain evidence="3">Puntauvense</strain>
    </source>
</reference>
<sequence>MPDQTSDKKQKKFTELTTSHDILERLNSLSRTSNISPTRLNLDTLREFEKYTSESELKEFLAKWETALAVAATRSREDRQKTSRQQISSQKTGVRSLVSGPSYSDQFLPDVINSSQPGSIEDPTSGVGFLYEQYQITKKLEAQAKDAPVNIPLASRRSDISETIIDNDAYSKEVPVLKLNNQVLKATIQKYINETKPVGTTVDDVLAETYYPFGLPYERYQHQINYVLDKKRETHTDKSLTEKNGSLGDMIRTCDIAYPWFKQPGLHSDQTNDAQMLDTFMGPAQAELLLEKPFFPASQKAVLNEYIASPRTALISKTSNRQKDFYKKCYGVETSADLVNTKDFCIKVGISHAELESLLSIEKFMPVRSDYVSDNIAVPASPTVFGSVFINAGKSDFITIETVSSGTGDDKSTHHILTHVTDDSFDRMQRILRLSRWLNLSFEEVDQLLMALLRAENPTEQNIASLWPTQNTLRGLGLFQRFRKKYDLSAAKFAAIIDTVSVYARGDSTSQLDTLFRLKNQFDKQYIIDNSEFYIVGRSESEQKKIALLCAALGIDNDTFIFIGRLIAKTLNSSNAQADDFIPEKLTWSITVISAFYRVVTFSRGVGVEPVTALALLSIINDGGQQFLTKLCRVEVSGNQYSSVADTFNIMDNLADVIEWCQSNQIDIPWLYHVLLPVSKMPVATDRELNLVKEMNAKVNPTLITEKSFSDGGVLPPESSNDGTKTWMQDLSDFIDDGSSEANIPGMSGLVKDLGYTDPLSYQSMLATELAKKVSEEDTTRDPDIIYKLSTIIMSAKANQEALVWETFSNTFSLDADQAREVLFWSGGNFYQVLKHVIRIASSPEARISIVEGDAFLSLVNRISKRAEICQVFNLSAGFLQSFLNYPQRYLFKQYELSNPNAFRAKDDVVKELDFITLYSLACYATTLKELGREETLILNYLQLASVIPDLNELSESELQLYREDCALKVSEFTGFAVKEIIDLFDSLYQMNGTIVTTMEQLAFMIRLREAKVSIKAGVRELIALSHLTIFSDKMSYREAAEAALSSLGTTGNETTAISQLGELGQTDTSFITVDKETLIAIDKNKYPNAPEQVVVFTAKLLDPYGNPRAGIQIRWQTTLGTLRTVTTKTDENGVSQASLSGGSLMGEAKVTAIYSLERELVAPSVILTYDCNNLAIHAIDDTDGRQIKADGKDKAQFTVSLNDTYGNVALDEKVLWRTDKGQLLQQITAVNEQGQSSNYLTARDNIGNAQVECEANGLTVTFYPVSIKDVPYIEYVKIIEADNLIPGYFMLDKPYLVECRLLSVNGEPLNSESIELDVQGDGEGKLNPVSGKTDKNGKFNSTITFTKAGQVAIIAKGENVELKQSEIINVIPKVEIVNHGQSSEVIYVPDQNSIVCSIIISPKIADYPVQWIGDDIPLTITETDINGKSEFTYVPIEYGDHKLQAKLQDGSMVSFPVRKELRYTVELFTPDEEVQQDIPDTARLPVYIDGWIKNYEEAFFVAYKANTTIGLKFSDKLKNDVKNIGYKVLSCLIDTTPIEQFGVTIPKDYFENYQETDENGKGEIPIDTRGISWISPPGVGTWRDVAGKRVTLNLQLQNGNIVTETFFIAILSKFIEVDSNNQIIFSTRHPISYSEFTFNGTAGSDIKRISLLLVFEGESESSGYHALFPDPRYLGETKHAFQESYKNKIIKIEEKNREKWTVEGTRLQTHVLINDPTKIPINN</sequence>
<feature type="region of interest" description="Disordered" evidence="2">
    <location>
        <begin position="72"/>
        <end position="100"/>
    </location>
</feature>
<comment type="caution">
    <text evidence="3">The sequence shown here is derived from an EMBL/GenBank/DDBJ whole genome shotgun (WGS) entry which is preliminary data.</text>
</comment>
<dbReference type="InterPro" id="IPR013783">
    <property type="entry name" value="Ig-like_fold"/>
</dbReference>
<dbReference type="EMBL" id="CBSW010000177">
    <property type="protein sequence ID" value="CDG97372.1"/>
    <property type="molecule type" value="Genomic_DNA"/>
</dbReference>
<evidence type="ECO:0000256" key="1">
    <source>
        <dbReference type="ARBA" id="ARBA00023026"/>
    </source>
</evidence>
<evidence type="ECO:0000256" key="2">
    <source>
        <dbReference type="SAM" id="MobiDB-lite"/>
    </source>
</evidence>
<gene>
    <name evidence="3" type="ORF">XBP1_2580011</name>
</gene>
<dbReference type="RefSeq" id="WP_038218043.1">
    <property type="nucleotide sequence ID" value="NZ_CAWLWN010000220.1"/>
</dbReference>